<gene>
    <name evidence="4" type="ORF">K8I29_08525</name>
</gene>
<evidence type="ECO:0000256" key="1">
    <source>
        <dbReference type="PIRSR" id="PIRSR640198-1"/>
    </source>
</evidence>
<evidence type="ECO:0000313" key="5">
    <source>
        <dbReference type="Proteomes" id="UP000705867"/>
    </source>
</evidence>
<feature type="domain" description="Fido" evidence="3">
    <location>
        <begin position="108"/>
        <end position="265"/>
    </location>
</feature>
<keyword evidence="2" id="KW-0067">ATP-binding</keyword>
<dbReference type="GO" id="GO:0005524">
    <property type="term" value="F:ATP binding"/>
    <property type="evidence" value="ECO:0007669"/>
    <property type="project" value="UniProtKB-KW"/>
</dbReference>
<dbReference type="Proteomes" id="UP000705867">
    <property type="component" value="Unassembled WGS sequence"/>
</dbReference>
<evidence type="ECO:0000259" key="3">
    <source>
        <dbReference type="PROSITE" id="PS51459"/>
    </source>
</evidence>
<dbReference type="EMBL" id="JAIOIV010000072">
    <property type="protein sequence ID" value="MBZ0156237.1"/>
    <property type="molecule type" value="Genomic_DNA"/>
</dbReference>
<protein>
    <submittedName>
        <fullName evidence="4">Fic family protein</fullName>
    </submittedName>
</protein>
<dbReference type="InterPro" id="IPR003812">
    <property type="entry name" value="Fido"/>
</dbReference>
<dbReference type="InterPro" id="IPR036388">
    <property type="entry name" value="WH-like_DNA-bd_sf"/>
</dbReference>
<dbReference type="SUPFAM" id="SSF140931">
    <property type="entry name" value="Fic-like"/>
    <property type="match status" value="1"/>
</dbReference>
<dbReference type="AlphaFoldDB" id="A0A953J7W7"/>
<sequence>MKSFEKKYLAELAIPHHLITIIRQIGEYKGKQDLYKKQAPEMLENLRHVAIIQSTESSNRLEGITADIQRIKEIVEDKTKPANRPEAEIAGYRDVLNTIHSNYEHIPFNKSVILQFHRDLMKYAGKEGGRWKSASNEITEVLPDGTKRIRFVPVAPYLTADYMQALHELYDSLEKEGNIDPLILTALYVLDFLCIHPFLDGNGRMARLITVLLLYRYGYEVGRYISLERVIEQTKESYYETLFTSSQGWHEGKHDALPWVEYALSTVLAAYKEFEARFTRISSGRGSKTDIVLNAIDSIIGDFTVADLQRACPDVSIDMIRHVLKKLKKEGKVISLGQGRSARWRKVK</sequence>
<dbReference type="Gene3D" id="1.10.10.10">
    <property type="entry name" value="Winged helix-like DNA-binding domain superfamily/Winged helix DNA-binding domain"/>
    <property type="match status" value="1"/>
</dbReference>
<dbReference type="InterPro" id="IPR040198">
    <property type="entry name" value="Fido_containing"/>
</dbReference>
<keyword evidence="2" id="KW-0547">Nucleotide-binding</keyword>
<dbReference type="InterPro" id="IPR036597">
    <property type="entry name" value="Fido-like_dom_sf"/>
</dbReference>
<comment type="caution">
    <text evidence="4">The sequence shown here is derived from an EMBL/GenBank/DDBJ whole genome shotgun (WGS) entry which is preliminary data.</text>
</comment>
<evidence type="ECO:0000313" key="4">
    <source>
        <dbReference type="EMBL" id="MBZ0156237.1"/>
    </source>
</evidence>
<reference evidence="4" key="1">
    <citation type="journal article" date="2021" name="bioRxiv">
        <title>Unraveling nitrogen, sulfur and carbon metabolic pathways and microbial community transcriptional responses to substrate deprivation and toxicity stresses in a bioreactor mimicking anoxic brackish coastal sediment conditions.</title>
        <authorList>
            <person name="Martins P.D."/>
            <person name="Echeveste M.J."/>
            <person name="Arshad A."/>
            <person name="Kurth J."/>
            <person name="Ouboter H."/>
            <person name="Jetten M.S.M."/>
            <person name="Welte C.U."/>
        </authorList>
    </citation>
    <scope>NUCLEOTIDE SEQUENCE</scope>
    <source>
        <strain evidence="4">MAG_39</strain>
    </source>
</reference>
<reference evidence="4" key="2">
    <citation type="submission" date="2021-08" db="EMBL/GenBank/DDBJ databases">
        <authorList>
            <person name="Dalcin Martins P."/>
        </authorList>
    </citation>
    <scope>NUCLEOTIDE SEQUENCE</scope>
    <source>
        <strain evidence="4">MAG_39</strain>
    </source>
</reference>
<proteinExistence type="predicted"/>
<evidence type="ECO:0000256" key="2">
    <source>
        <dbReference type="PIRSR" id="PIRSR640198-2"/>
    </source>
</evidence>
<feature type="binding site" evidence="2">
    <location>
        <begin position="200"/>
        <end position="207"/>
    </location>
    <ligand>
        <name>ATP</name>
        <dbReference type="ChEBI" id="CHEBI:30616"/>
    </ligand>
</feature>
<feature type="active site" evidence="1">
    <location>
        <position position="196"/>
    </location>
</feature>
<dbReference type="Pfam" id="PF02661">
    <property type="entry name" value="Fic"/>
    <property type="match status" value="1"/>
</dbReference>
<dbReference type="Gene3D" id="1.10.3290.10">
    <property type="entry name" value="Fido-like domain"/>
    <property type="match status" value="1"/>
</dbReference>
<feature type="binding site" evidence="2">
    <location>
        <begin position="238"/>
        <end position="239"/>
    </location>
    <ligand>
        <name>ATP</name>
        <dbReference type="ChEBI" id="CHEBI:30616"/>
    </ligand>
</feature>
<organism evidence="4 5">
    <name type="scientific">Candidatus Nitrobium versatile</name>
    <dbReference type="NCBI Taxonomy" id="2884831"/>
    <lineage>
        <taxon>Bacteria</taxon>
        <taxon>Pseudomonadati</taxon>
        <taxon>Nitrospirota</taxon>
        <taxon>Nitrospiria</taxon>
        <taxon>Nitrospirales</taxon>
        <taxon>Nitrospiraceae</taxon>
        <taxon>Candidatus Nitrobium</taxon>
    </lineage>
</organism>
<name>A0A953J7W7_9BACT</name>
<dbReference type="PROSITE" id="PS51459">
    <property type="entry name" value="FIDO"/>
    <property type="match status" value="1"/>
</dbReference>
<accession>A0A953J7W7</accession>
<dbReference type="PANTHER" id="PTHR13504:SF38">
    <property type="entry name" value="FIDO DOMAIN-CONTAINING PROTEIN"/>
    <property type="match status" value="1"/>
</dbReference>
<dbReference type="PANTHER" id="PTHR13504">
    <property type="entry name" value="FIDO DOMAIN-CONTAINING PROTEIN DDB_G0283145"/>
    <property type="match status" value="1"/>
</dbReference>